<evidence type="ECO:0008006" key="4">
    <source>
        <dbReference type="Google" id="ProtNLM"/>
    </source>
</evidence>
<evidence type="ECO:0000313" key="2">
    <source>
        <dbReference type="EMBL" id="EAY10318.1"/>
    </source>
</evidence>
<dbReference type="Proteomes" id="UP000001542">
    <property type="component" value="Unassembled WGS sequence"/>
</dbReference>
<dbReference type="VEuPathDB" id="TrichDB:TVAGG3_1004430"/>
<feature type="transmembrane region" description="Helical" evidence="1">
    <location>
        <begin position="975"/>
        <end position="998"/>
    </location>
</feature>
<reference evidence="2" key="1">
    <citation type="submission" date="2006-10" db="EMBL/GenBank/DDBJ databases">
        <authorList>
            <person name="Amadeo P."/>
            <person name="Zhao Q."/>
            <person name="Wortman J."/>
            <person name="Fraser-Liggett C."/>
            <person name="Carlton J."/>
        </authorList>
    </citation>
    <scope>NUCLEOTIDE SEQUENCE</scope>
    <source>
        <strain evidence="2">G3</strain>
    </source>
</reference>
<dbReference type="RefSeq" id="XP_001322541.1">
    <property type="nucleotide sequence ID" value="XM_001322506.1"/>
</dbReference>
<keyword evidence="1" id="KW-0472">Membrane</keyword>
<gene>
    <name evidence="2" type="ORF">TVAG_491760</name>
</gene>
<accession>A2EAK7</accession>
<dbReference type="VEuPathDB" id="TrichDB:TVAG_491760"/>
<organism evidence="2 3">
    <name type="scientific">Trichomonas vaginalis (strain ATCC PRA-98 / G3)</name>
    <dbReference type="NCBI Taxonomy" id="412133"/>
    <lineage>
        <taxon>Eukaryota</taxon>
        <taxon>Metamonada</taxon>
        <taxon>Parabasalia</taxon>
        <taxon>Trichomonadida</taxon>
        <taxon>Trichomonadidae</taxon>
        <taxon>Trichomonas</taxon>
    </lineage>
</organism>
<sequence>MFLFISTAICSSFDYCYSKDTSQCPSSSERFVSYDSLVEKVKEKQKEASSFSITIILSTSEDITFDFSNAPNTTSFTFQSNQLTYGIKFKNTRPFTLNLRNIKATFEGSQLYTFQTLDIDTKSEINFPKDSALKCQTLICTLSLLESLASYDASKQLTILIENSPSNSFTTPKTILYVKLVTNVKLGIKTVDSATTVTFPNEKQIIIPFITTKYKSPSATTIEVRADSTYDADYCNMFMEIPELVLQIYNSKVTVNQHRKDIIARLIVDLHDDGKIESDKYLDIYKILCSSKGTSVTAPYLQVPGSWKMFNNSEVNLNAKENYIDEIYFYGNCKINSDFGIYTKMIDTYRNDKDTEQIINSDVYILGYISYGQSKVSVKGIYLEQGAFLQCVCINGEVTPLKVTKAESLNISFCTDPSLETKEKEALFDKLYIEEKNKFNVIESDADIKINIIPNTVLGTELPFFQISAVFLLKKAKPYYTIAYFDSPMSYNLRLCYGGEINNTRCSLLPRFYSKEYNDDWKKQVKAYTTQVYIYFYDDDKEYTIDASDIKFGAELVLTIPEKSKLILNSSKETAISGLGLMNGTAKVNLDNFNKLSNKMIIENAQVDFVNSEKLGKLSAVSVSGSVVSFDKKVYFSGKSYHFETSKITGDLDFSKAQKLQVDINALNIFDPNPQNLKIYLTKDVEKIDLQHNKLEFTLSNKEKVTVKAIHSRTIAVDGLPIKTLTLSCSGTDEKQIPRLEFIALWNYNIVGEWPQTELPLVFAETRIMNEFLQYVNVNVKTEGAFPLGLAHTFSGRNVYLDSEKDVKISYNLKPIEDNFYPYFHASKNVYLKKIQLTDDGGIGYVTNTSNKFYIDEVDASGQSIELNNVEVRNMTMIKSSITGFFTNFVDSYVTMNVPVNNQWLSTFNTNGKCNLNLFYINDDRNHMIANSTQNIFCCDGGLSVKKLKTDTGNLHVKDKCIVFTPSISSSKLRLILLITIPCCVLVLIVVVILIVFISKRSHKNKFETSTELTATLL</sequence>
<proteinExistence type="predicted"/>
<keyword evidence="1" id="KW-1133">Transmembrane helix</keyword>
<dbReference type="SMR" id="A2EAK7"/>
<keyword evidence="1" id="KW-0812">Transmembrane</keyword>
<dbReference type="EMBL" id="DS113340">
    <property type="protein sequence ID" value="EAY10318.1"/>
    <property type="molecule type" value="Genomic_DNA"/>
</dbReference>
<dbReference type="KEGG" id="tva:4768274"/>
<name>A2EAK7_TRIV3</name>
<reference evidence="2" key="2">
    <citation type="journal article" date="2007" name="Science">
        <title>Draft genome sequence of the sexually transmitted pathogen Trichomonas vaginalis.</title>
        <authorList>
            <person name="Carlton J.M."/>
            <person name="Hirt R.P."/>
            <person name="Silva J.C."/>
            <person name="Delcher A.L."/>
            <person name="Schatz M."/>
            <person name="Zhao Q."/>
            <person name="Wortman J.R."/>
            <person name="Bidwell S.L."/>
            <person name="Alsmark U.C.M."/>
            <person name="Besteiro S."/>
            <person name="Sicheritz-Ponten T."/>
            <person name="Noel C.J."/>
            <person name="Dacks J.B."/>
            <person name="Foster P.G."/>
            <person name="Simillion C."/>
            <person name="Van de Peer Y."/>
            <person name="Miranda-Saavedra D."/>
            <person name="Barton G.J."/>
            <person name="Westrop G.D."/>
            <person name="Mueller S."/>
            <person name="Dessi D."/>
            <person name="Fiori P.L."/>
            <person name="Ren Q."/>
            <person name="Paulsen I."/>
            <person name="Zhang H."/>
            <person name="Bastida-Corcuera F.D."/>
            <person name="Simoes-Barbosa A."/>
            <person name="Brown M.T."/>
            <person name="Hayes R.D."/>
            <person name="Mukherjee M."/>
            <person name="Okumura C.Y."/>
            <person name="Schneider R."/>
            <person name="Smith A.J."/>
            <person name="Vanacova S."/>
            <person name="Villalvazo M."/>
            <person name="Haas B.J."/>
            <person name="Pertea M."/>
            <person name="Feldblyum T.V."/>
            <person name="Utterback T.R."/>
            <person name="Shu C.L."/>
            <person name="Osoegawa K."/>
            <person name="de Jong P.J."/>
            <person name="Hrdy I."/>
            <person name="Horvathova L."/>
            <person name="Zubacova Z."/>
            <person name="Dolezal P."/>
            <person name="Malik S.B."/>
            <person name="Logsdon J.M. Jr."/>
            <person name="Henze K."/>
            <person name="Gupta A."/>
            <person name="Wang C.C."/>
            <person name="Dunne R.L."/>
            <person name="Upcroft J.A."/>
            <person name="Upcroft P."/>
            <person name="White O."/>
            <person name="Salzberg S.L."/>
            <person name="Tang P."/>
            <person name="Chiu C.-H."/>
            <person name="Lee Y.-S."/>
            <person name="Embley T.M."/>
            <person name="Coombs G.H."/>
            <person name="Mottram J.C."/>
            <person name="Tachezy J."/>
            <person name="Fraser-Liggett C.M."/>
            <person name="Johnson P.J."/>
        </authorList>
    </citation>
    <scope>NUCLEOTIDE SEQUENCE [LARGE SCALE GENOMIC DNA]</scope>
    <source>
        <strain evidence="2">G3</strain>
    </source>
</reference>
<evidence type="ECO:0000313" key="3">
    <source>
        <dbReference type="Proteomes" id="UP000001542"/>
    </source>
</evidence>
<protein>
    <recommendedName>
        <fullName evidence="4">Transmembrane protein</fullName>
    </recommendedName>
</protein>
<dbReference type="InParanoid" id="A2EAK7"/>
<evidence type="ECO:0000256" key="1">
    <source>
        <dbReference type="SAM" id="Phobius"/>
    </source>
</evidence>
<keyword evidence="3" id="KW-1185">Reference proteome</keyword>
<dbReference type="AlphaFoldDB" id="A2EAK7"/>